<keyword evidence="4 5" id="KW-0472">Membrane</keyword>
<organism evidence="7 8">
    <name type="scientific">Marinomonas primoryensis</name>
    <dbReference type="NCBI Taxonomy" id="178399"/>
    <lineage>
        <taxon>Bacteria</taxon>
        <taxon>Pseudomonadati</taxon>
        <taxon>Pseudomonadota</taxon>
        <taxon>Gammaproteobacteria</taxon>
        <taxon>Oceanospirillales</taxon>
        <taxon>Oceanospirillaceae</taxon>
        <taxon>Marinomonas</taxon>
    </lineage>
</organism>
<dbReference type="PANTHER" id="PTHR11814">
    <property type="entry name" value="SULFATE TRANSPORTER"/>
    <property type="match status" value="1"/>
</dbReference>
<feature type="transmembrane region" description="Helical" evidence="5">
    <location>
        <begin position="129"/>
        <end position="148"/>
    </location>
</feature>
<dbReference type="CDD" id="cd07042">
    <property type="entry name" value="STAS_SulP_like_sulfate_transporter"/>
    <property type="match status" value="1"/>
</dbReference>
<proteinExistence type="predicted"/>
<feature type="transmembrane region" description="Helical" evidence="5">
    <location>
        <begin position="99"/>
        <end position="117"/>
    </location>
</feature>
<evidence type="ECO:0000256" key="3">
    <source>
        <dbReference type="ARBA" id="ARBA00022989"/>
    </source>
</evidence>
<dbReference type="Gene3D" id="3.30.750.24">
    <property type="entry name" value="STAS domain"/>
    <property type="match status" value="1"/>
</dbReference>
<feature type="transmembrane region" description="Helical" evidence="5">
    <location>
        <begin position="217"/>
        <end position="236"/>
    </location>
</feature>
<dbReference type="Proteomes" id="UP000249898">
    <property type="component" value="Chromosome"/>
</dbReference>
<feature type="transmembrane region" description="Helical" evidence="5">
    <location>
        <begin position="343"/>
        <end position="363"/>
    </location>
</feature>
<evidence type="ECO:0000256" key="4">
    <source>
        <dbReference type="ARBA" id="ARBA00023136"/>
    </source>
</evidence>
<feature type="transmembrane region" description="Helical" evidence="5">
    <location>
        <begin position="265"/>
        <end position="284"/>
    </location>
</feature>
<feature type="domain" description="STAS" evidence="6">
    <location>
        <begin position="453"/>
        <end position="573"/>
    </location>
</feature>
<feature type="transmembrane region" description="Helical" evidence="5">
    <location>
        <begin position="370"/>
        <end position="387"/>
    </location>
</feature>
<protein>
    <submittedName>
        <fullName evidence="7">Sodium-independent anion transporter</fullName>
    </submittedName>
</protein>
<sequence>MMLERLFPALSWLKNYSRVQFGQDATAAFIVTMLLIPQSLAYAMLAGVPPEVGLYSSILPLVLYAVFGTSTSLSVGPVAVASLMTATSLAAIAEQGSASYLTGAITLALLSGVMLVIMGVMKLGMVTNLLSHSVISGFISASGIIIALSQLKHIFGIQAHGDNVVTQILSMLESVGDFKPVTFVVGVSVVLFLLLARRYAERFFLMLKVPEASAASLAKTAPIVGVLSSLGIVYAFDLQAHGVAITGTIPAGLPHLSLSLPSLELVKSLALPALMISIIGYVESISVGKTLGAKRREKVKPNQELIGLGAANIASGVSGGFPVTGGFSRSVVNFDAGAVTQLAGVMTAIGIMIASLVLTPVLFFLPKATLAATIIVAVTTLIDFSILKKTWSFSRSDFYAVLATIIVTLLFGVEVGVASGVGLSILLHLSRTSRPHVAEIGLIEGTEHFRNVKRYEVKTSPNLLCLRPDESLFFVNAAFLEDYIIDSINKRQEITHVVIQCSAVNEIDFSALEMLESLNNQLLTLGIKLSLSEVKGPVMDHLECSGFLQHLSGRVYLSQYQAFKDIEGETNSNIK</sequence>
<keyword evidence="3 5" id="KW-1133">Transmembrane helix</keyword>
<dbReference type="SUPFAM" id="SSF52091">
    <property type="entry name" value="SpoIIaa-like"/>
    <property type="match status" value="1"/>
</dbReference>
<reference evidence="7 8" key="1">
    <citation type="submission" date="2016-06" db="EMBL/GenBank/DDBJ databases">
        <title>The sequenced genome of the ice-adhering bacterium Marinomonas primoryensis, from Antarctica.</title>
        <authorList>
            <person name="Graham L."/>
            <person name="Vance T.D.R."/>
            <person name="Davies P.L."/>
        </authorList>
    </citation>
    <scope>NUCLEOTIDE SEQUENCE [LARGE SCALE GENOMIC DNA]</scope>
    <source>
        <strain evidence="7 8">AceL</strain>
    </source>
</reference>
<dbReference type="InterPro" id="IPR001902">
    <property type="entry name" value="SLC26A/SulP_fam"/>
</dbReference>
<evidence type="ECO:0000256" key="2">
    <source>
        <dbReference type="ARBA" id="ARBA00022692"/>
    </source>
</evidence>
<keyword evidence="2 5" id="KW-0812">Transmembrane</keyword>
<feature type="transmembrane region" description="Helical" evidence="5">
    <location>
        <begin position="305"/>
        <end position="323"/>
    </location>
</feature>
<evidence type="ECO:0000313" key="8">
    <source>
        <dbReference type="Proteomes" id="UP000249898"/>
    </source>
</evidence>
<dbReference type="GO" id="GO:0016020">
    <property type="term" value="C:membrane"/>
    <property type="evidence" value="ECO:0007669"/>
    <property type="project" value="UniProtKB-SubCell"/>
</dbReference>
<dbReference type="AlphaFoldDB" id="A0A2Z4PVB2"/>
<dbReference type="NCBIfam" id="TIGR00815">
    <property type="entry name" value="sulP"/>
    <property type="match status" value="1"/>
</dbReference>
<dbReference type="InterPro" id="IPR011547">
    <property type="entry name" value="SLC26A/SulP_dom"/>
</dbReference>
<dbReference type="RefSeq" id="WP_112140079.1">
    <property type="nucleotide sequence ID" value="NZ_CP016181.1"/>
</dbReference>
<feature type="transmembrane region" description="Helical" evidence="5">
    <location>
        <begin position="21"/>
        <end position="40"/>
    </location>
</feature>
<dbReference type="OrthoDB" id="9769739at2"/>
<dbReference type="Pfam" id="PF00916">
    <property type="entry name" value="Sulfate_transp"/>
    <property type="match status" value="1"/>
</dbReference>
<evidence type="ECO:0000256" key="1">
    <source>
        <dbReference type="ARBA" id="ARBA00004141"/>
    </source>
</evidence>
<evidence type="ECO:0000259" key="6">
    <source>
        <dbReference type="PROSITE" id="PS50801"/>
    </source>
</evidence>
<feature type="transmembrane region" description="Helical" evidence="5">
    <location>
        <begin position="178"/>
        <end position="196"/>
    </location>
</feature>
<dbReference type="Pfam" id="PF01740">
    <property type="entry name" value="STAS"/>
    <property type="match status" value="1"/>
</dbReference>
<evidence type="ECO:0000256" key="5">
    <source>
        <dbReference type="SAM" id="Phobius"/>
    </source>
</evidence>
<dbReference type="EMBL" id="CP016181">
    <property type="protein sequence ID" value="AWY01516.1"/>
    <property type="molecule type" value="Genomic_DNA"/>
</dbReference>
<dbReference type="InterPro" id="IPR002645">
    <property type="entry name" value="STAS_dom"/>
</dbReference>
<dbReference type="PROSITE" id="PS50801">
    <property type="entry name" value="STAS"/>
    <property type="match status" value="1"/>
</dbReference>
<evidence type="ECO:0000313" key="7">
    <source>
        <dbReference type="EMBL" id="AWY01516.1"/>
    </source>
</evidence>
<feature type="transmembrane region" description="Helical" evidence="5">
    <location>
        <begin position="399"/>
        <end position="427"/>
    </location>
</feature>
<accession>A0A2Z4PVB2</accession>
<dbReference type="GO" id="GO:0055085">
    <property type="term" value="P:transmembrane transport"/>
    <property type="evidence" value="ECO:0007669"/>
    <property type="project" value="InterPro"/>
</dbReference>
<comment type="subcellular location">
    <subcellularLocation>
        <location evidence="1">Membrane</location>
        <topology evidence="1">Multi-pass membrane protein</topology>
    </subcellularLocation>
</comment>
<dbReference type="InterPro" id="IPR036513">
    <property type="entry name" value="STAS_dom_sf"/>
</dbReference>
<name>A0A2Z4PVB2_9GAMM</name>
<gene>
    <name evidence="7" type="ORF">A8139_17275</name>
</gene>